<dbReference type="GeneID" id="85442673"/>
<comment type="caution">
    <text evidence="1">The sequence shown here is derived from an EMBL/GenBank/DDBJ whole genome shotgun (WGS) entry which is preliminary data.</text>
</comment>
<reference evidence="1" key="1">
    <citation type="submission" date="2021-06" db="EMBL/GenBank/DDBJ databases">
        <title>Comparative genomics, transcriptomics and evolutionary studies reveal genomic signatures of adaptation to plant cell wall in hemibiotrophic fungi.</title>
        <authorList>
            <consortium name="DOE Joint Genome Institute"/>
            <person name="Baroncelli R."/>
            <person name="Diaz J.F."/>
            <person name="Benocci T."/>
            <person name="Peng M."/>
            <person name="Battaglia E."/>
            <person name="Haridas S."/>
            <person name="Andreopoulos W."/>
            <person name="Labutti K."/>
            <person name="Pangilinan J."/>
            <person name="Floch G.L."/>
            <person name="Makela M.R."/>
            <person name="Henrissat B."/>
            <person name="Grigoriev I.V."/>
            <person name="Crouch J.A."/>
            <person name="De Vries R.P."/>
            <person name="Sukno S.A."/>
            <person name="Thon M.R."/>
        </authorList>
    </citation>
    <scope>NUCLEOTIDE SEQUENCE</scope>
    <source>
        <strain evidence="1">CBS 125086</strain>
    </source>
</reference>
<evidence type="ECO:0000313" key="2">
    <source>
        <dbReference type="Proteomes" id="UP001230504"/>
    </source>
</evidence>
<dbReference type="Proteomes" id="UP001230504">
    <property type="component" value="Unassembled WGS sequence"/>
</dbReference>
<sequence length="156" mass="17694">MCACVCVYAPLPNLIPSHPIPSRLVWLANWVEDFLTYAGSTATSQPAQLLPCNIFALGLSRTTLPIIPPPRIQPPILCTRYWYTNREPRREQDDAIKDKQATTATSLEARYTRKPRADNGHSWFSHLFHSSSVQQRDRPGARHWFEFCRGGDLSAS</sequence>
<name>A0AAD8PTL9_9PEZI</name>
<evidence type="ECO:0000313" key="1">
    <source>
        <dbReference type="EMBL" id="KAK1580316.1"/>
    </source>
</evidence>
<accession>A0AAD8PTL9</accession>
<dbReference type="RefSeq" id="XP_060411370.1">
    <property type="nucleotide sequence ID" value="XM_060558433.1"/>
</dbReference>
<dbReference type="AlphaFoldDB" id="A0AAD8PTL9"/>
<protein>
    <submittedName>
        <fullName evidence="1">Uncharacterized protein</fullName>
    </submittedName>
</protein>
<organism evidence="1 2">
    <name type="scientific">Colletotrichum navitas</name>
    <dbReference type="NCBI Taxonomy" id="681940"/>
    <lineage>
        <taxon>Eukaryota</taxon>
        <taxon>Fungi</taxon>
        <taxon>Dikarya</taxon>
        <taxon>Ascomycota</taxon>
        <taxon>Pezizomycotina</taxon>
        <taxon>Sordariomycetes</taxon>
        <taxon>Hypocreomycetidae</taxon>
        <taxon>Glomerellales</taxon>
        <taxon>Glomerellaceae</taxon>
        <taxon>Colletotrichum</taxon>
        <taxon>Colletotrichum graminicola species complex</taxon>
    </lineage>
</organism>
<keyword evidence="2" id="KW-1185">Reference proteome</keyword>
<proteinExistence type="predicted"/>
<gene>
    <name evidence="1" type="ORF">LY79DRAFT_561897</name>
</gene>
<dbReference type="EMBL" id="JAHLJV010000056">
    <property type="protein sequence ID" value="KAK1580316.1"/>
    <property type="molecule type" value="Genomic_DNA"/>
</dbReference>